<evidence type="ECO:0000313" key="4">
    <source>
        <dbReference type="Proteomes" id="UP000261811"/>
    </source>
</evidence>
<dbReference type="AlphaFoldDB" id="A0A372JIC3"/>
<evidence type="ECO:0000259" key="2">
    <source>
        <dbReference type="Pfam" id="PF08241"/>
    </source>
</evidence>
<evidence type="ECO:0000313" key="3">
    <source>
        <dbReference type="EMBL" id="RFU39604.1"/>
    </source>
</evidence>
<protein>
    <submittedName>
        <fullName evidence="3">Methyltransferase domain-containing protein</fullName>
    </submittedName>
</protein>
<evidence type="ECO:0000256" key="1">
    <source>
        <dbReference type="SAM" id="MobiDB-lite"/>
    </source>
</evidence>
<dbReference type="CDD" id="cd02440">
    <property type="entry name" value="AdoMet_MTases"/>
    <property type="match status" value="1"/>
</dbReference>
<dbReference type="OrthoDB" id="43862at2"/>
<dbReference type="GO" id="GO:0008757">
    <property type="term" value="F:S-adenosylmethionine-dependent methyltransferase activity"/>
    <property type="evidence" value="ECO:0007669"/>
    <property type="project" value="InterPro"/>
</dbReference>
<dbReference type="GO" id="GO:0032259">
    <property type="term" value="P:methylation"/>
    <property type="evidence" value="ECO:0007669"/>
    <property type="project" value="UniProtKB-KW"/>
</dbReference>
<comment type="caution">
    <text evidence="3">The sequence shown here is derived from an EMBL/GenBank/DDBJ whole genome shotgun (WGS) entry which is preliminary data.</text>
</comment>
<accession>A0A372JIC3</accession>
<dbReference type="Proteomes" id="UP000261811">
    <property type="component" value="Unassembled WGS sequence"/>
</dbReference>
<keyword evidence="3" id="KW-0808">Transferase</keyword>
<dbReference type="InterPro" id="IPR013216">
    <property type="entry name" value="Methyltransf_11"/>
</dbReference>
<organism evidence="3 4">
    <name type="scientific">Actinomadura logoneensis</name>
    <dbReference type="NCBI Taxonomy" id="2293572"/>
    <lineage>
        <taxon>Bacteria</taxon>
        <taxon>Bacillati</taxon>
        <taxon>Actinomycetota</taxon>
        <taxon>Actinomycetes</taxon>
        <taxon>Streptosporangiales</taxon>
        <taxon>Thermomonosporaceae</taxon>
        <taxon>Actinomadura</taxon>
    </lineage>
</organism>
<dbReference type="PANTHER" id="PTHR43591">
    <property type="entry name" value="METHYLTRANSFERASE"/>
    <property type="match status" value="1"/>
</dbReference>
<gene>
    <name evidence="3" type="ORF">DZF91_21395</name>
</gene>
<dbReference type="Pfam" id="PF08241">
    <property type="entry name" value="Methyltransf_11"/>
    <property type="match status" value="1"/>
</dbReference>
<dbReference type="EMBL" id="QURH01000332">
    <property type="protein sequence ID" value="RFU39604.1"/>
    <property type="molecule type" value="Genomic_DNA"/>
</dbReference>
<feature type="domain" description="Methyltransferase type 11" evidence="2">
    <location>
        <begin position="83"/>
        <end position="178"/>
    </location>
</feature>
<feature type="region of interest" description="Disordered" evidence="1">
    <location>
        <begin position="1"/>
        <end position="37"/>
    </location>
</feature>
<dbReference type="Gene3D" id="3.40.50.150">
    <property type="entry name" value="Vaccinia Virus protein VP39"/>
    <property type="match status" value="1"/>
</dbReference>
<dbReference type="SUPFAM" id="SSF53335">
    <property type="entry name" value="S-adenosyl-L-methionine-dependent methyltransferases"/>
    <property type="match status" value="1"/>
</dbReference>
<name>A0A372JIC3_9ACTN</name>
<keyword evidence="3" id="KW-0489">Methyltransferase</keyword>
<reference evidence="3 4" key="1">
    <citation type="submission" date="2018-08" db="EMBL/GenBank/DDBJ databases">
        <title>Actinomadura jelena sp. nov., a novel Actinomycete isolated from soil in Chad.</title>
        <authorList>
            <person name="Shi L."/>
        </authorList>
    </citation>
    <scope>NUCLEOTIDE SEQUENCE [LARGE SCALE GENOMIC DNA]</scope>
    <source>
        <strain evidence="3 4">NEAU-G17</strain>
    </source>
</reference>
<proteinExistence type="predicted"/>
<sequence>MSPRSAVQSGRKRGKIPGNRGGGVAVSPVERSSVESHGDRIVREFTRQAEGFADPRRNSALTAQLGRLVRFLEPELDPEDVMLEVAAGTALVSRAVAGRVRHATALDLTPAMLAEGKRAADASGVTNLTFTRGDATDLPYLDRSFTLVVTRFSLHQVEAPDAVVREMVRVARPGAAIVVADLVRPDGLGGDPDRIERLRDPSHGTLRTEAAIAAMLTTAGAEVRRAERFDVVRPLEPWLEFTGTPPETAAAVRKEMEAEVAGGAQTGMRPLMVDGALHFTHTHAFVQATAG</sequence>
<keyword evidence="4" id="KW-1185">Reference proteome</keyword>
<dbReference type="InterPro" id="IPR029063">
    <property type="entry name" value="SAM-dependent_MTases_sf"/>
</dbReference>